<dbReference type="GO" id="GO:0051920">
    <property type="term" value="F:peroxiredoxin activity"/>
    <property type="evidence" value="ECO:0007669"/>
    <property type="project" value="InterPro"/>
</dbReference>
<evidence type="ECO:0000256" key="6">
    <source>
        <dbReference type="ARBA" id="ARBA00022989"/>
    </source>
</evidence>
<evidence type="ECO:0000256" key="1">
    <source>
        <dbReference type="ARBA" id="ARBA00004651"/>
    </source>
</evidence>
<keyword evidence="5 8" id="KW-0812">Transmembrane</keyword>
<protein>
    <recommendedName>
        <fullName evidence="8">Probable membrane transporter protein</fullName>
    </recommendedName>
</protein>
<keyword evidence="11" id="KW-1185">Reference proteome</keyword>
<keyword evidence="7 8" id="KW-0472">Membrane</keyword>
<comment type="subcellular location">
    <subcellularLocation>
        <location evidence="1 8">Cell membrane</location>
        <topology evidence="1 8">Multi-pass membrane protein</topology>
    </subcellularLocation>
</comment>
<dbReference type="Pfam" id="PF01925">
    <property type="entry name" value="TauE"/>
    <property type="match status" value="1"/>
</dbReference>
<gene>
    <name evidence="10" type="ORF">I8J34_23645</name>
</gene>
<dbReference type="InterPro" id="IPR004675">
    <property type="entry name" value="AhpD_core"/>
</dbReference>
<dbReference type="InterPro" id="IPR029032">
    <property type="entry name" value="AhpD-like"/>
</dbReference>
<evidence type="ECO:0000256" key="5">
    <source>
        <dbReference type="ARBA" id="ARBA00022692"/>
    </source>
</evidence>
<keyword evidence="4 8" id="KW-1003">Cell membrane</keyword>
<evidence type="ECO:0000256" key="4">
    <source>
        <dbReference type="ARBA" id="ARBA00022475"/>
    </source>
</evidence>
<dbReference type="Gene3D" id="1.20.1290.10">
    <property type="entry name" value="AhpD-like"/>
    <property type="match status" value="1"/>
</dbReference>
<name>A0A944DH34_DENI1</name>
<dbReference type="InterPro" id="IPR002781">
    <property type="entry name" value="TM_pro_TauE-like"/>
</dbReference>
<evidence type="ECO:0000313" key="10">
    <source>
        <dbReference type="EMBL" id="MBT0964183.1"/>
    </source>
</evidence>
<comment type="similarity">
    <text evidence="2 8">Belongs to the 4-toluene sulfonate uptake permease (TSUP) (TC 2.A.102) family.</text>
</comment>
<evidence type="ECO:0000259" key="9">
    <source>
        <dbReference type="Pfam" id="PF02627"/>
    </source>
</evidence>
<organism evidence="10 11">
    <name type="scientific">Denitromonas iodatirespirans</name>
    <dbReference type="NCBI Taxonomy" id="2795389"/>
    <lineage>
        <taxon>Bacteria</taxon>
        <taxon>Pseudomonadati</taxon>
        <taxon>Pseudomonadota</taxon>
        <taxon>Betaproteobacteria</taxon>
        <taxon>Rhodocyclales</taxon>
        <taxon>Zoogloeaceae</taxon>
        <taxon>Denitromonas</taxon>
    </lineage>
</organism>
<dbReference type="InterPro" id="IPR003779">
    <property type="entry name" value="CMD-like"/>
</dbReference>
<keyword evidence="6 8" id="KW-1133">Transmembrane helix</keyword>
<proteinExistence type="inferred from homology"/>
<dbReference type="Pfam" id="PF02627">
    <property type="entry name" value="CMD"/>
    <property type="match status" value="1"/>
</dbReference>
<dbReference type="EMBL" id="JAEKFT010000061">
    <property type="protein sequence ID" value="MBT0964183.1"/>
    <property type="molecule type" value="Genomic_DNA"/>
</dbReference>
<accession>A0A944DH34</accession>
<feature type="transmembrane region" description="Helical" evidence="8">
    <location>
        <begin position="215"/>
        <end position="232"/>
    </location>
</feature>
<evidence type="ECO:0000256" key="7">
    <source>
        <dbReference type="ARBA" id="ARBA00023136"/>
    </source>
</evidence>
<comment type="caution">
    <text evidence="10">The sequence shown here is derived from an EMBL/GenBank/DDBJ whole genome shotgun (WGS) entry which is preliminary data.</text>
</comment>
<keyword evidence="3" id="KW-0813">Transport</keyword>
<feature type="transmembrane region" description="Helical" evidence="8">
    <location>
        <begin position="150"/>
        <end position="178"/>
    </location>
</feature>
<dbReference type="NCBIfam" id="TIGR00778">
    <property type="entry name" value="ahpD_dom"/>
    <property type="match status" value="1"/>
</dbReference>
<evidence type="ECO:0000256" key="2">
    <source>
        <dbReference type="ARBA" id="ARBA00009142"/>
    </source>
</evidence>
<evidence type="ECO:0000313" key="11">
    <source>
        <dbReference type="Proteomes" id="UP000694660"/>
    </source>
</evidence>
<evidence type="ECO:0000256" key="8">
    <source>
        <dbReference type="RuleBase" id="RU363041"/>
    </source>
</evidence>
<sequence length="249" mass="26474">MPTLAPADDLEANPRVKAVFDDIRATRQTDFINNMWRYLAFDPDLLAQTWAEVKAVMATPSAIDPLTKEMLYIAVSVANNCGYCVHSHTAAARAKGMDDGQYAELLKIVSLAAKTNHLATALQVPVDARFNLGEACVAELSLPAMAGLTLVAFVAGFISSIAGAGGMIVLPCLLWAGLPPVQALATNKFQSVFGTLSSTLNFLRRGHLQLGPLRGALLYAFVGAALGTLWVQRVDAAVLETVLPYGSAE</sequence>
<dbReference type="PANTHER" id="PTHR30269:SF0">
    <property type="entry name" value="MEMBRANE TRANSPORTER PROTEIN YFCA-RELATED"/>
    <property type="match status" value="1"/>
</dbReference>
<dbReference type="Proteomes" id="UP000694660">
    <property type="component" value="Unassembled WGS sequence"/>
</dbReference>
<dbReference type="InterPro" id="IPR052017">
    <property type="entry name" value="TSUP"/>
</dbReference>
<dbReference type="GO" id="GO:0005886">
    <property type="term" value="C:plasma membrane"/>
    <property type="evidence" value="ECO:0007669"/>
    <property type="project" value="UniProtKB-SubCell"/>
</dbReference>
<evidence type="ECO:0000256" key="3">
    <source>
        <dbReference type="ARBA" id="ARBA00022448"/>
    </source>
</evidence>
<feature type="domain" description="Carboxymuconolactone decarboxylase-like" evidence="9">
    <location>
        <begin position="46"/>
        <end position="124"/>
    </location>
</feature>
<reference evidence="11" key="1">
    <citation type="journal article" date="2022" name="ISME J.">
        <title>Genetic and phylogenetic analysis of dissimilatory iodate-reducing bacteria identifies potential niches across the world's oceans.</title>
        <authorList>
            <person name="Reyes-Umana V."/>
            <person name="Henning Z."/>
            <person name="Lee K."/>
            <person name="Barnum T.P."/>
            <person name="Coates J.D."/>
        </authorList>
    </citation>
    <scope>NUCLEOTIDE SEQUENCE [LARGE SCALE GENOMIC DNA]</scope>
    <source>
        <strain evidence="11">IR12</strain>
    </source>
</reference>
<dbReference type="SUPFAM" id="SSF69118">
    <property type="entry name" value="AhpD-like"/>
    <property type="match status" value="1"/>
</dbReference>
<dbReference type="RefSeq" id="WP_214364104.1">
    <property type="nucleotide sequence ID" value="NZ_JAEKFT010000061.1"/>
</dbReference>
<dbReference type="PANTHER" id="PTHR30269">
    <property type="entry name" value="TRANSMEMBRANE PROTEIN YFCA"/>
    <property type="match status" value="1"/>
</dbReference>
<dbReference type="AlphaFoldDB" id="A0A944DH34"/>